<dbReference type="OrthoDB" id="685237at2759"/>
<dbReference type="EMBL" id="CM018049">
    <property type="protein sequence ID" value="KAA8520510.1"/>
    <property type="molecule type" value="Genomic_DNA"/>
</dbReference>
<dbReference type="PANTHER" id="PTHR33593">
    <property type="entry name" value="DUF1442 FAMILY PROTEIN"/>
    <property type="match status" value="1"/>
</dbReference>
<evidence type="ECO:0000313" key="2">
    <source>
        <dbReference type="Proteomes" id="UP000325577"/>
    </source>
</evidence>
<gene>
    <name evidence="1" type="ORF">F0562_014766</name>
</gene>
<sequence>MKLVWSPETASKAYIDTVKSCKLFKESGVAEFISAMAGGWNAKLIVEAWSHGGAVTTSVGLAVAARHTGGRHVCMVSNERSRLERKDFAKVLRFAKLSQRGAVLVCKNASQRTMSGFRWSGVLDSATRVVRSVVLPVGKGLDIAYVENSSGAVNSTKGPSRWIRHIDQQSGEEHIFRG</sequence>
<name>A0A5J4ZPT8_9ASTE</name>
<dbReference type="Pfam" id="PF07279">
    <property type="entry name" value="DUF1442"/>
    <property type="match status" value="1"/>
</dbReference>
<protein>
    <submittedName>
        <fullName evidence="1">Uncharacterized protein</fullName>
    </submittedName>
</protein>
<dbReference type="AlphaFoldDB" id="A0A5J4ZPT8"/>
<organism evidence="1 2">
    <name type="scientific">Nyssa sinensis</name>
    <dbReference type="NCBI Taxonomy" id="561372"/>
    <lineage>
        <taxon>Eukaryota</taxon>
        <taxon>Viridiplantae</taxon>
        <taxon>Streptophyta</taxon>
        <taxon>Embryophyta</taxon>
        <taxon>Tracheophyta</taxon>
        <taxon>Spermatophyta</taxon>
        <taxon>Magnoliopsida</taxon>
        <taxon>eudicotyledons</taxon>
        <taxon>Gunneridae</taxon>
        <taxon>Pentapetalae</taxon>
        <taxon>asterids</taxon>
        <taxon>Cornales</taxon>
        <taxon>Nyssaceae</taxon>
        <taxon>Nyssa</taxon>
    </lineage>
</organism>
<proteinExistence type="predicted"/>
<dbReference type="PANTHER" id="PTHR33593:SF28">
    <property type="entry name" value="ANKYRIN REPEAT_KH DOMAIN PROTEIN (DUF1442)"/>
    <property type="match status" value="1"/>
</dbReference>
<keyword evidence="2" id="KW-1185">Reference proteome</keyword>
<dbReference type="InterPro" id="IPR009902">
    <property type="entry name" value="DUF1442"/>
</dbReference>
<dbReference type="Proteomes" id="UP000325577">
    <property type="component" value="Linkage Group LG6"/>
</dbReference>
<reference evidence="1 2" key="1">
    <citation type="submission" date="2019-09" db="EMBL/GenBank/DDBJ databases">
        <title>A chromosome-level genome assembly of the Chinese tupelo Nyssa sinensis.</title>
        <authorList>
            <person name="Yang X."/>
            <person name="Kang M."/>
            <person name="Yang Y."/>
            <person name="Xiong H."/>
            <person name="Wang M."/>
            <person name="Zhang Z."/>
            <person name="Wang Z."/>
            <person name="Wu H."/>
            <person name="Ma T."/>
            <person name="Liu J."/>
            <person name="Xi Z."/>
        </authorList>
    </citation>
    <scope>NUCLEOTIDE SEQUENCE [LARGE SCALE GENOMIC DNA]</scope>
    <source>
        <strain evidence="1">J267</strain>
        <tissue evidence="1">Leaf</tissue>
    </source>
</reference>
<accession>A0A5J4ZPT8</accession>
<evidence type="ECO:0000313" key="1">
    <source>
        <dbReference type="EMBL" id="KAA8520510.1"/>
    </source>
</evidence>